<feature type="non-terminal residue" evidence="15">
    <location>
        <position position="1"/>
    </location>
</feature>
<keyword evidence="12" id="KW-0325">Glycoprotein</keyword>
<dbReference type="GO" id="GO:0045087">
    <property type="term" value="P:innate immune response"/>
    <property type="evidence" value="ECO:0007669"/>
    <property type="project" value="UniProtKB-KW"/>
</dbReference>
<sequence>VIRCPPPNILENGEFYPRGHFPVGSNITFMCNDGYTPRGSLVRTCKKNGKWSGQTAICDDGAGHCPDPGVPPGATKTGVRYDVDESVSYRCVTGLTLIGSSKRTCLESRRWSGTEVTCQYPYTFDLPEEAGEHFAGSLSGILETSVKQRGAGRTVKIRKGGILNVYFLLDASKSVGEDTFEDFKKCVVTLVSKVCDGHINDCPQ</sequence>
<evidence type="ECO:0000256" key="1">
    <source>
        <dbReference type="ARBA" id="ARBA00004613"/>
    </source>
</evidence>
<dbReference type="SMART" id="SM00032">
    <property type="entry name" value="CCP"/>
    <property type="match status" value="2"/>
</dbReference>
<dbReference type="EMBL" id="WNYA01058148">
    <property type="protein sequence ID" value="KAG8535758.1"/>
    <property type="molecule type" value="Genomic_DNA"/>
</dbReference>
<organism evidence="15 16">
    <name type="scientific">Engystomops pustulosus</name>
    <name type="common">Tungara frog</name>
    <name type="synonym">Physalaemus pustulosus</name>
    <dbReference type="NCBI Taxonomy" id="76066"/>
    <lineage>
        <taxon>Eukaryota</taxon>
        <taxon>Metazoa</taxon>
        <taxon>Chordata</taxon>
        <taxon>Craniata</taxon>
        <taxon>Vertebrata</taxon>
        <taxon>Euteleostomi</taxon>
        <taxon>Amphibia</taxon>
        <taxon>Batrachia</taxon>
        <taxon>Anura</taxon>
        <taxon>Neobatrachia</taxon>
        <taxon>Hyloidea</taxon>
        <taxon>Leptodactylidae</taxon>
        <taxon>Leiuperinae</taxon>
        <taxon>Engystomops</taxon>
    </lineage>
</organism>
<evidence type="ECO:0000256" key="5">
    <source>
        <dbReference type="ARBA" id="ARBA00022670"/>
    </source>
</evidence>
<evidence type="ECO:0000256" key="7">
    <source>
        <dbReference type="ARBA" id="ARBA00022801"/>
    </source>
</evidence>
<dbReference type="GO" id="GO:0006958">
    <property type="term" value="P:complement activation, classical pathway"/>
    <property type="evidence" value="ECO:0007669"/>
    <property type="project" value="UniProtKB-KW"/>
</dbReference>
<dbReference type="AlphaFoldDB" id="A0AAV6YHY6"/>
<evidence type="ECO:0000256" key="13">
    <source>
        <dbReference type="PROSITE-ProRule" id="PRU00302"/>
    </source>
</evidence>
<feature type="domain" description="Sushi" evidence="14">
    <location>
        <begin position="2"/>
        <end position="60"/>
    </location>
</feature>
<dbReference type="CDD" id="cd00033">
    <property type="entry name" value="CCP"/>
    <property type="match status" value="2"/>
</dbReference>
<keyword evidence="2" id="KW-0964">Secreted</keyword>
<dbReference type="GO" id="GO:0006508">
    <property type="term" value="P:proteolysis"/>
    <property type="evidence" value="ECO:0007669"/>
    <property type="project" value="UniProtKB-KW"/>
</dbReference>
<dbReference type="SUPFAM" id="SSF57535">
    <property type="entry name" value="Complement control module/SCR domain"/>
    <property type="match status" value="2"/>
</dbReference>
<dbReference type="Gene3D" id="2.10.70.10">
    <property type="entry name" value="Complement Module, domain 1"/>
    <property type="match status" value="2"/>
</dbReference>
<dbReference type="SUPFAM" id="SSF53300">
    <property type="entry name" value="vWA-like"/>
    <property type="match status" value="1"/>
</dbReference>
<keyword evidence="4 13" id="KW-0768">Sushi</keyword>
<dbReference type="GO" id="GO:0009617">
    <property type="term" value="P:response to bacterium"/>
    <property type="evidence" value="ECO:0007669"/>
    <property type="project" value="TreeGrafter"/>
</dbReference>
<feature type="non-terminal residue" evidence="15">
    <location>
        <position position="204"/>
    </location>
</feature>
<keyword evidence="8" id="KW-0720">Serine protease</keyword>
<keyword evidence="6" id="KW-0677">Repeat</keyword>
<evidence type="ECO:0000313" key="15">
    <source>
        <dbReference type="EMBL" id="KAG8535758.1"/>
    </source>
</evidence>
<keyword evidence="9" id="KW-0391">Immunity</keyword>
<evidence type="ECO:0000256" key="10">
    <source>
        <dbReference type="ARBA" id="ARBA00022875"/>
    </source>
</evidence>
<dbReference type="Proteomes" id="UP000824782">
    <property type="component" value="Unassembled WGS sequence"/>
</dbReference>
<dbReference type="Pfam" id="PF00084">
    <property type="entry name" value="Sushi"/>
    <property type="match status" value="2"/>
</dbReference>
<protein>
    <recommendedName>
        <fullName evidence="14">Sushi domain-containing protein</fullName>
    </recommendedName>
</protein>
<accession>A0AAV6YHY6</accession>
<comment type="caution">
    <text evidence="13">Lacks conserved residue(s) required for the propagation of feature annotation.</text>
</comment>
<evidence type="ECO:0000256" key="11">
    <source>
        <dbReference type="ARBA" id="ARBA00023157"/>
    </source>
</evidence>
<evidence type="ECO:0000259" key="14">
    <source>
        <dbReference type="PROSITE" id="PS50923"/>
    </source>
</evidence>
<keyword evidence="3" id="KW-0399">Innate immunity</keyword>
<keyword evidence="16" id="KW-1185">Reference proteome</keyword>
<dbReference type="GO" id="GO:0008236">
    <property type="term" value="F:serine-type peptidase activity"/>
    <property type="evidence" value="ECO:0007669"/>
    <property type="project" value="UniProtKB-KW"/>
</dbReference>
<evidence type="ECO:0000256" key="3">
    <source>
        <dbReference type="ARBA" id="ARBA00022588"/>
    </source>
</evidence>
<evidence type="ECO:0000256" key="12">
    <source>
        <dbReference type="ARBA" id="ARBA00023180"/>
    </source>
</evidence>
<keyword evidence="7" id="KW-0378">Hydrolase</keyword>
<evidence type="ECO:0000256" key="9">
    <source>
        <dbReference type="ARBA" id="ARBA00022859"/>
    </source>
</evidence>
<dbReference type="PANTHER" id="PTHR46393:SF2">
    <property type="entry name" value="COMPLEMENT C2"/>
    <property type="match status" value="1"/>
</dbReference>
<dbReference type="PROSITE" id="PS50923">
    <property type="entry name" value="SUSHI"/>
    <property type="match status" value="2"/>
</dbReference>
<proteinExistence type="predicted"/>
<comment type="caution">
    <text evidence="15">The sequence shown here is derived from an EMBL/GenBank/DDBJ whole genome shotgun (WGS) entry which is preliminary data.</text>
</comment>
<dbReference type="GO" id="GO:0070062">
    <property type="term" value="C:extracellular exosome"/>
    <property type="evidence" value="ECO:0007669"/>
    <property type="project" value="TreeGrafter"/>
</dbReference>
<reference evidence="15" key="1">
    <citation type="thesis" date="2020" institute="ProQuest LLC" country="789 East Eisenhower Parkway, Ann Arbor, MI, USA">
        <title>Comparative Genomics and Chromosome Evolution.</title>
        <authorList>
            <person name="Mudd A.B."/>
        </authorList>
    </citation>
    <scope>NUCLEOTIDE SEQUENCE</scope>
    <source>
        <strain evidence="15">237g6f4</strain>
        <tissue evidence="15">Blood</tissue>
    </source>
</reference>
<gene>
    <name evidence="15" type="ORF">GDO81_027832</name>
</gene>
<keyword evidence="11 13" id="KW-1015">Disulfide bond</keyword>
<dbReference type="PANTHER" id="PTHR46393">
    <property type="entry name" value="SUSHI DOMAIN-CONTAINING PROTEIN"/>
    <property type="match status" value="1"/>
</dbReference>
<feature type="disulfide bond" evidence="13">
    <location>
        <begin position="31"/>
        <end position="58"/>
    </location>
</feature>
<dbReference type="InterPro" id="IPR036465">
    <property type="entry name" value="vWFA_dom_sf"/>
</dbReference>
<dbReference type="InterPro" id="IPR035976">
    <property type="entry name" value="Sushi/SCR/CCP_sf"/>
</dbReference>
<evidence type="ECO:0000256" key="8">
    <source>
        <dbReference type="ARBA" id="ARBA00022825"/>
    </source>
</evidence>
<dbReference type="InterPro" id="IPR000436">
    <property type="entry name" value="Sushi_SCR_CCP_dom"/>
</dbReference>
<keyword evidence="10" id="KW-0180">Complement pathway</keyword>
<feature type="disulfide bond" evidence="13">
    <location>
        <begin position="91"/>
        <end position="118"/>
    </location>
</feature>
<evidence type="ECO:0000256" key="2">
    <source>
        <dbReference type="ARBA" id="ARBA00022525"/>
    </source>
</evidence>
<evidence type="ECO:0000256" key="6">
    <source>
        <dbReference type="ARBA" id="ARBA00022737"/>
    </source>
</evidence>
<evidence type="ECO:0000256" key="4">
    <source>
        <dbReference type="ARBA" id="ARBA00022659"/>
    </source>
</evidence>
<feature type="domain" description="Sushi" evidence="14">
    <location>
        <begin position="63"/>
        <end position="120"/>
    </location>
</feature>
<comment type="subcellular location">
    <subcellularLocation>
        <location evidence="1">Secreted</location>
    </subcellularLocation>
</comment>
<evidence type="ECO:0000313" key="16">
    <source>
        <dbReference type="Proteomes" id="UP000824782"/>
    </source>
</evidence>
<keyword evidence="5" id="KW-0645">Protease</keyword>
<name>A0AAV6YHY6_ENGPU</name>